<evidence type="ECO:0000259" key="2">
    <source>
        <dbReference type="SMART" id="SM00343"/>
    </source>
</evidence>
<dbReference type="GO" id="GO:0008270">
    <property type="term" value="F:zinc ion binding"/>
    <property type="evidence" value="ECO:0007669"/>
    <property type="project" value="InterPro"/>
</dbReference>
<feature type="region of interest" description="Disordered" evidence="1">
    <location>
        <begin position="203"/>
        <end position="223"/>
    </location>
</feature>
<name>A0A2S2PAH0_SCHGA</name>
<dbReference type="InterPro" id="IPR036875">
    <property type="entry name" value="Znf_CCHC_sf"/>
</dbReference>
<feature type="domain" description="CCHC-type" evidence="2">
    <location>
        <begin position="252"/>
        <end position="268"/>
    </location>
</feature>
<feature type="compositionally biased region" description="Basic and acidic residues" evidence="1">
    <location>
        <begin position="205"/>
        <end position="222"/>
    </location>
</feature>
<dbReference type="InterPro" id="IPR001878">
    <property type="entry name" value="Znf_CCHC"/>
</dbReference>
<dbReference type="SUPFAM" id="SSF57756">
    <property type="entry name" value="Retrovirus zinc finger-like domains"/>
    <property type="match status" value="1"/>
</dbReference>
<proteinExistence type="predicted"/>
<dbReference type="SMART" id="SM00343">
    <property type="entry name" value="ZnF_C2HC"/>
    <property type="match status" value="2"/>
</dbReference>
<reference evidence="3" key="1">
    <citation type="submission" date="2018-04" db="EMBL/GenBank/DDBJ databases">
        <title>Transcriptome of Schizaphis graminum biotype I.</title>
        <authorList>
            <person name="Scully E.D."/>
            <person name="Geib S.M."/>
            <person name="Palmer N.A."/>
            <person name="Koch K."/>
            <person name="Bradshaw J."/>
            <person name="Heng-Moss T."/>
            <person name="Sarath G."/>
        </authorList>
    </citation>
    <scope>NUCLEOTIDE SEQUENCE</scope>
</reference>
<dbReference type="GO" id="GO:0003676">
    <property type="term" value="F:nucleic acid binding"/>
    <property type="evidence" value="ECO:0007669"/>
    <property type="project" value="InterPro"/>
</dbReference>
<dbReference type="PANTHER" id="PTHR33198">
    <property type="entry name" value="ANK_REP_REGION DOMAIN-CONTAINING PROTEIN-RELATED"/>
    <property type="match status" value="1"/>
</dbReference>
<dbReference type="EMBL" id="GGMR01013781">
    <property type="protein sequence ID" value="MBY26400.1"/>
    <property type="molecule type" value="Transcribed_RNA"/>
</dbReference>
<sequence>MTANNSGNVSNRNNNAGLSGQISEFDIKNDDFSAWIERFELFVLLNEVNAHKKKLMFLTFLGNDGYSLLSHLCIPSKPIDKGYDSLKELLSNYINPKPNLLTERYKFKERKQGLDETIHQFVTSLKKLSQFCEFGVNLDESLRDQLVYGIKDINIKKRLLSETKLTFKRSVELCLSIEAADKDVSKWENHALNYQRNMKTKSNKAVKDWGKGRQKTENKESSNYKGVSGKIVCFCCGVAGHTKPNCKYKSLVCSYCSKVGHLKKVCKSKKSNVNLLEQVNNDLNDDFGDLNIMDNIYLLDSVDCNFIKPFYIKN</sequence>
<dbReference type="PANTHER" id="PTHR33198:SF19">
    <property type="entry name" value="CCHC-TYPE DOMAIN-CONTAINING PROTEIN"/>
    <property type="match status" value="1"/>
</dbReference>
<dbReference type="Gene3D" id="4.10.60.10">
    <property type="entry name" value="Zinc finger, CCHC-type"/>
    <property type="match status" value="1"/>
</dbReference>
<evidence type="ECO:0000256" key="1">
    <source>
        <dbReference type="SAM" id="MobiDB-lite"/>
    </source>
</evidence>
<dbReference type="AlphaFoldDB" id="A0A2S2PAH0"/>
<accession>A0A2S2PAH0</accession>
<evidence type="ECO:0000313" key="3">
    <source>
        <dbReference type="EMBL" id="MBY26400.1"/>
    </source>
</evidence>
<gene>
    <name evidence="3" type="ORF">g.146910</name>
</gene>
<organism evidence="3">
    <name type="scientific">Schizaphis graminum</name>
    <name type="common">Green bug aphid</name>
    <dbReference type="NCBI Taxonomy" id="13262"/>
    <lineage>
        <taxon>Eukaryota</taxon>
        <taxon>Metazoa</taxon>
        <taxon>Ecdysozoa</taxon>
        <taxon>Arthropoda</taxon>
        <taxon>Hexapoda</taxon>
        <taxon>Insecta</taxon>
        <taxon>Pterygota</taxon>
        <taxon>Neoptera</taxon>
        <taxon>Paraneoptera</taxon>
        <taxon>Hemiptera</taxon>
        <taxon>Sternorrhyncha</taxon>
        <taxon>Aphidomorpha</taxon>
        <taxon>Aphidoidea</taxon>
        <taxon>Aphididae</taxon>
        <taxon>Aphidini</taxon>
        <taxon>Schizaphis</taxon>
    </lineage>
</organism>
<feature type="domain" description="CCHC-type" evidence="2">
    <location>
        <begin position="232"/>
        <end position="248"/>
    </location>
</feature>
<protein>
    <recommendedName>
        <fullName evidence="2">CCHC-type domain-containing protein</fullName>
    </recommendedName>
</protein>